<keyword evidence="8 14" id="KW-0560">Oxidoreductase</keyword>
<dbReference type="EC" id="1.13.99.1" evidence="4 14"/>
<keyword evidence="6 14" id="KW-0963">Cytoplasm</keyword>
<dbReference type="AlphaFoldDB" id="A0A9N9BER9"/>
<feature type="binding site" evidence="12">
    <location>
        <begin position="85"/>
        <end position="87"/>
    </location>
    <ligand>
        <name>substrate</name>
    </ligand>
</feature>
<evidence type="ECO:0000256" key="9">
    <source>
        <dbReference type="ARBA" id="ARBA00023004"/>
    </source>
</evidence>
<dbReference type="GO" id="GO:0019310">
    <property type="term" value="P:inositol catabolic process"/>
    <property type="evidence" value="ECO:0007669"/>
    <property type="project" value="UniProtKB-UniRule"/>
</dbReference>
<keyword evidence="16" id="KW-1185">Reference proteome</keyword>
<dbReference type="Gene3D" id="1.10.3210.10">
    <property type="entry name" value="Hypothetical protein af1432"/>
    <property type="match status" value="1"/>
</dbReference>
<feature type="binding site" evidence="13">
    <location>
        <position position="197"/>
    </location>
    <ligand>
        <name>Fe cation</name>
        <dbReference type="ChEBI" id="CHEBI:24875"/>
        <label>1</label>
    </ligand>
</feature>
<dbReference type="EMBL" id="CAJVPI010000714">
    <property type="protein sequence ID" value="CAG8565469.1"/>
    <property type="molecule type" value="Genomic_DNA"/>
</dbReference>
<feature type="binding site" evidence="13">
    <location>
        <position position="126"/>
    </location>
    <ligand>
        <name>Fe cation</name>
        <dbReference type="ChEBI" id="CHEBI:24875"/>
        <label>1</label>
    </ligand>
</feature>
<feature type="binding site" evidence="12">
    <location>
        <position position="130"/>
    </location>
    <ligand>
        <name>substrate</name>
    </ligand>
</feature>
<feature type="binding site" evidence="13">
    <location>
        <position position="127"/>
    </location>
    <ligand>
        <name>Fe cation</name>
        <dbReference type="ChEBI" id="CHEBI:24875"/>
        <label>1</label>
    </ligand>
</feature>
<dbReference type="OrthoDB" id="5151075at2759"/>
<evidence type="ECO:0000256" key="3">
    <source>
        <dbReference type="ARBA" id="ARBA00005286"/>
    </source>
</evidence>
<dbReference type="InterPro" id="IPR007828">
    <property type="entry name" value="Inositol_oxygenase"/>
</dbReference>
<organism evidence="15 16">
    <name type="scientific">Paraglomus brasilianum</name>
    <dbReference type="NCBI Taxonomy" id="144538"/>
    <lineage>
        <taxon>Eukaryota</taxon>
        <taxon>Fungi</taxon>
        <taxon>Fungi incertae sedis</taxon>
        <taxon>Mucoromycota</taxon>
        <taxon>Glomeromycotina</taxon>
        <taxon>Glomeromycetes</taxon>
        <taxon>Paraglomerales</taxon>
        <taxon>Paraglomeraceae</taxon>
        <taxon>Paraglomus</taxon>
    </lineage>
</organism>
<evidence type="ECO:0000256" key="4">
    <source>
        <dbReference type="ARBA" id="ARBA00011919"/>
    </source>
</evidence>
<dbReference type="GO" id="GO:0005506">
    <property type="term" value="F:iron ion binding"/>
    <property type="evidence" value="ECO:0007669"/>
    <property type="project" value="InterPro"/>
</dbReference>
<comment type="caution">
    <text evidence="15">The sequence shown here is derived from an EMBL/GenBank/DDBJ whole genome shotgun (WGS) entry which is preliminary data.</text>
</comment>
<evidence type="ECO:0000256" key="12">
    <source>
        <dbReference type="PIRSR" id="PIRSR607828-1"/>
    </source>
</evidence>
<evidence type="ECO:0000256" key="5">
    <source>
        <dbReference type="ARBA" id="ARBA00019269"/>
    </source>
</evidence>
<evidence type="ECO:0000256" key="8">
    <source>
        <dbReference type="ARBA" id="ARBA00023002"/>
    </source>
</evidence>
<comment type="cofactor">
    <cofactor evidence="13 14">
        <name>Fe cation</name>
        <dbReference type="ChEBI" id="CHEBI:24875"/>
    </cofactor>
    <text evidence="13 14">Binds 2 iron ions per subunit.</text>
</comment>
<evidence type="ECO:0000256" key="1">
    <source>
        <dbReference type="ARBA" id="ARBA00004496"/>
    </source>
</evidence>
<feature type="binding site" evidence="12">
    <location>
        <position position="31"/>
    </location>
    <ligand>
        <name>substrate</name>
    </ligand>
</feature>
<feature type="binding site" evidence="13">
    <location>
        <position position="253"/>
    </location>
    <ligand>
        <name>Fe cation</name>
        <dbReference type="ChEBI" id="CHEBI:24875"/>
        <label>1</label>
    </ligand>
</feature>
<evidence type="ECO:0000313" key="16">
    <source>
        <dbReference type="Proteomes" id="UP000789739"/>
    </source>
</evidence>
<comment type="pathway">
    <text evidence="2 14">Polyol metabolism; myo-inositol degradation into D-glucuronate; D-glucuronate from myo-inositol: step 1/1.</text>
</comment>
<dbReference type="Pfam" id="PF05153">
    <property type="entry name" value="MIOX"/>
    <property type="match status" value="1"/>
</dbReference>
<evidence type="ECO:0000256" key="2">
    <source>
        <dbReference type="ARBA" id="ARBA00005167"/>
    </source>
</evidence>
<accession>A0A9N9BER9</accession>
<evidence type="ECO:0000256" key="11">
    <source>
        <dbReference type="ARBA" id="ARBA00048271"/>
    </source>
</evidence>
<dbReference type="PANTHER" id="PTHR12588:SF0">
    <property type="entry name" value="INOSITOL OXYGENASE"/>
    <property type="match status" value="1"/>
</dbReference>
<dbReference type="Proteomes" id="UP000789739">
    <property type="component" value="Unassembled WGS sequence"/>
</dbReference>
<comment type="subcellular location">
    <subcellularLocation>
        <location evidence="1 14">Cytoplasm</location>
    </subcellularLocation>
</comment>
<proteinExistence type="inferred from homology"/>
<evidence type="ECO:0000256" key="6">
    <source>
        <dbReference type="ARBA" id="ARBA00022490"/>
    </source>
</evidence>
<protein>
    <recommendedName>
        <fullName evidence="5 14">Inositol oxygenase</fullName>
        <ecNumber evidence="4 14">1.13.99.1</ecNumber>
    </recommendedName>
    <alternativeName>
        <fullName evidence="10 14">Myo-inositol oxygenase</fullName>
    </alternativeName>
</protein>
<evidence type="ECO:0000256" key="10">
    <source>
        <dbReference type="ARBA" id="ARBA00029668"/>
    </source>
</evidence>
<keyword evidence="7 13" id="KW-0479">Metal-binding</keyword>
<evidence type="ECO:0000256" key="14">
    <source>
        <dbReference type="RuleBase" id="RU367039"/>
    </source>
</evidence>
<dbReference type="SUPFAM" id="SSF109604">
    <property type="entry name" value="HD-domain/PDEase-like"/>
    <property type="match status" value="1"/>
</dbReference>
<dbReference type="GO" id="GO:0050113">
    <property type="term" value="F:inositol oxygenase activity"/>
    <property type="evidence" value="ECO:0007669"/>
    <property type="project" value="UniProtKB-UniRule"/>
</dbReference>
<evidence type="ECO:0000313" key="15">
    <source>
        <dbReference type="EMBL" id="CAG8565469.1"/>
    </source>
</evidence>
<keyword evidence="9 13" id="KW-0408">Iron</keyword>
<feature type="binding site" evidence="12">
    <location>
        <begin position="220"/>
        <end position="221"/>
    </location>
    <ligand>
        <name>substrate</name>
    </ligand>
</feature>
<feature type="binding site" evidence="12">
    <location>
        <begin position="145"/>
        <end position="146"/>
    </location>
    <ligand>
        <name>substrate</name>
    </ligand>
</feature>
<evidence type="ECO:0000256" key="7">
    <source>
        <dbReference type="ARBA" id="ARBA00022723"/>
    </source>
</evidence>
<comment type="catalytic activity">
    <reaction evidence="11 14">
        <text>myo-inositol + O2 = D-glucuronate + H2O + H(+)</text>
        <dbReference type="Rhea" id="RHEA:23696"/>
        <dbReference type="ChEBI" id="CHEBI:15377"/>
        <dbReference type="ChEBI" id="CHEBI:15378"/>
        <dbReference type="ChEBI" id="CHEBI:15379"/>
        <dbReference type="ChEBI" id="CHEBI:17268"/>
        <dbReference type="ChEBI" id="CHEBI:58720"/>
        <dbReference type="EC" id="1.13.99.1"/>
    </reaction>
</comment>
<feature type="binding site" evidence="13">
    <location>
        <position position="220"/>
    </location>
    <ligand>
        <name>Fe cation</name>
        <dbReference type="ChEBI" id="CHEBI:24875"/>
        <label>2</label>
    </ligand>
</feature>
<sequence>MLAGSFSQVCDDWEHFLQRKYKPVNPVESFRTYDIAKPSVVKLYKEQHQKQTLDFVIRSRQKFSQLDKAHMGIWEALEMLNELKDESDNDTELSQIEHCLQTAEALKRNAKKERFDDWMILTGLIHDLGKLLYYFGAEGQWDVVGDTFPVGCRFSEKIVYPEFFKSNPDYYNPAYNSLYGIYKANCGLDNVLMSFGHDEYMYMVAEKYLPQEALYIIRYHSFYGQHRENAYTHLMNERDHEMMKLVKTFNSYDLYSKSDAPPDITKLKPYYQTLIRKYFPDKINW</sequence>
<comment type="similarity">
    <text evidence="3 14">Belongs to the myo-inositol oxygenase family.</text>
</comment>
<gene>
    <name evidence="15" type="ORF">PBRASI_LOCUS5817</name>
</gene>
<dbReference type="PANTHER" id="PTHR12588">
    <property type="entry name" value="MYOINOSITOL OXYGENASE"/>
    <property type="match status" value="1"/>
</dbReference>
<name>A0A9N9BER9_9GLOM</name>
<reference evidence="15" key="1">
    <citation type="submission" date="2021-06" db="EMBL/GenBank/DDBJ databases">
        <authorList>
            <person name="Kallberg Y."/>
            <person name="Tangrot J."/>
            <person name="Rosling A."/>
        </authorList>
    </citation>
    <scope>NUCLEOTIDE SEQUENCE</scope>
    <source>
        <strain evidence="15">BR232B</strain>
    </source>
</reference>
<evidence type="ECO:0000256" key="13">
    <source>
        <dbReference type="PIRSR" id="PIRSR607828-2"/>
    </source>
</evidence>
<feature type="binding site" evidence="13">
    <location>
        <position position="98"/>
    </location>
    <ligand>
        <name>Fe cation</name>
        <dbReference type="ChEBI" id="CHEBI:24875"/>
        <label>1</label>
    </ligand>
</feature>
<dbReference type="GO" id="GO:0005737">
    <property type="term" value="C:cytoplasm"/>
    <property type="evidence" value="ECO:0007669"/>
    <property type="project" value="UniProtKB-SubCell"/>
</dbReference>